<keyword evidence="3" id="KW-1185">Reference proteome</keyword>
<name>A0AAD7JBQ8_9AGAR</name>
<accession>A0AAD7JBQ8</accession>
<evidence type="ECO:0000256" key="1">
    <source>
        <dbReference type="SAM" id="MobiDB-lite"/>
    </source>
</evidence>
<feature type="region of interest" description="Disordered" evidence="1">
    <location>
        <begin position="251"/>
        <end position="291"/>
    </location>
</feature>
<dbReference type="EMBL" id="JARJLG010000051">
    <property type="protein sequence ID" value="KAJ7759798.1"/>
    <property type="molecule type" value="Genomic_DNA"/>
</dbReference>
<proteinExistence type="predicted"/>
<feature type="compositionally biased region" description="Basic and acidic residues" evidence="1">
    <location>
        <begin position="254"/>
        <end position="265"/>
    </location>
</feature>
<dbReference type="AlphaFoldDB" id="A0AAD7JBQ8"/>
<feature type="compositionally biased region" description="Basic and acidic residues" evidence="1">
    <location>
        <begin position="185"/>
        <end position="194"/>
    </location>
</feature>
<dbReference type="Proteomes" id="UP001215280">
    <property type="component" value="Unassembled WGS sequence"/>
</dbReference>
<evidence type="ECO:0000313" key="3">
    <source>
        <dbReference type="Proteomes" id="UP001215280"/>
    </source>
</evidence>
<reference evidence="2" key="1">
    <citation type="submission" date="2023-03" db="EMBL/GenBank/DDBJ databases">
        <title>Massive genome expansion in bonnet fungi (Mycena s.s.) driven by repeated elements and novel gene families across ecological guilds.</title>
        <authorList>
            <consortium name="Lawrence Berkeley National Laboratory"/>
            <person name="Harder C.B."/>
            <person name="Miyauchi S."/>
            <person name="Viragh M."/>
            <person name="Kuo A."/>
            <person name="Thoen E."/>
            <person name="Andreopoulos B."/>
            <person name="Lu D."/>
            <person name="Skrede I."/>
            <person name="Drula E."/>
            <person name="Henrissat B."/>
            <person name="Morin E."/>
            <person name="Kohler A."/>
            <person name="Barry K."/>
            <person name="LaButti K."/>
            <person name="Morin E."/>
            <person name="Salamov A."/>
            <person name="Lipzen A."/>
            <person name="Mereny Z."/>
            <person name="Hegedus B."/>
            <person name="Baldrian P."/>
            <person name="Stursova M."/>
            <person name="Weitz H."/>
            <person name="Taylor A."/>
            <person name="Grigoriev I.V."/>
            <person name="Nagy L.G."/>
            <person name="Martin F."/>
            <person name="Kauserud H."/>
        </authorList>
    </citation>
    <scope>NUCLEOTIDE SEQUENCE</scope>
    <source>
        <strain evidence="2">CBHHK188m</strain>
    </source>
</reference>
<organism evidence="2 3">
    <name type="scientific">Mycena maculata</name>
    <dbReference type="NCBI Taxonomy" id="230809"/>
    <lineage>
        <taxon>Eukaryota</taxon>
        <taxon>Fungi</taxon>
        <taxon>Dikarya</taxon>
        <taxon>Basidiomycota</taxon>
        <taxon>Agaricomycotina</taxon>
        <taxon>Agaricomycetes</taxon>
        <taxon>Agaricomycetidae</taxon>
        <taxon>Agaricales</taxon>
        <taxon>Marasmiineae</taxon>
        <taxon>Mycenaceae</taxon>
        <taxon>Mycena</taxon>
    </lineage>
</organism>
<protein>
    <submittedName>
        <fullName evidence="2">Uncharacterized protein</fullName>
    </submittedName>
</protein>
<gene>
    <name evidence="2" type="ORF">DFH07DRAFT_772130</name>
</gene>
<feature type="compositionally biased region" description="Basic and acidic residues" evidence="1">
    <location>
        <begin position="110"/>
        <end position="132"/>
    </location>
</feature>
<feature type="region of interest" description="Disordered" evidence="1">
    <location>
        <begin position="185"/>
        <end position="229"/>
    </location>
</feature>
<sequence>MGKHGRNRPSISFTGLKAVPRTGVRVSLQFLFSWVRNPLHLIYPGSVNAVLPFCAVSLIFGQEELCSRFCPRTQQRPRDHHELKRILSNPPSLGDRIIQATSILLPEGQDTQRKSDVGSDVHAKKERKEGVRSRNKQPPITYLDTPRRAAGGRESGLRWGARGWTRRWERGRRLGVALPDADLTVPERRGDRRGGSAGGGADGRGRRGWDGEGGLSARTITDGDGMGMKDRGRAVEKGKNAKMKLLFMGGDEITEGKKTGMKRMDGTQGKNKGKRSQNEDENEDECTRQRL</sequence>
<comment type="caution">
    <text evidence="2">The sequence shown here is derived from an EMBL/GenBank/DDBJ whole genome shotgun (WGS) entry which is preliminary data.</text>
</comment>
<evidence type="ECO:0000313" key="2">
    <source>
        <dbReference type="EMBL" id="KAJ7759798.1"/>
    </source>
</evidence>
<feature type="region of interest" description="Disordered" evidence="1">
    <location>
        <begin position="108"/>
        <end position="155"/>
    </location>
</feature>